<protein>
    <recommendedName>
        <fullName evidence="3">Large ribosomal RNA subunit accumulation protein YceD</fullName>
    </recommendedName>
    <alternativeName>
        <fullName evidence="5">23S rRNA accumulation protein YceD</fullName>
    </alternativeName>
</protein>
<dbReference type="InterPro" id="IPR003772">
    <property type="entry name" value="YceD"/>
</dbReference>
<dbReference type="AlphaFoldDB" id="A0A941DLS4"/>
<dbReference type="Pfam" id="PF02620">
    <property type="entry name" value="YceD"/>
    <property type="match status" value="1"/>
</dbReference>
<evidence type="ECO:0000256" key="1">
    <source>
        <dbReference type="ARBA" id="ARBA00002868"/>
    </source>
</evidence>
<comment type="function">
    <text evidence="1">Plays a role in synthesis, processing and/or stability of 23S rRNA.</text>
</comment>
<evidence type="ECO:0000313" key="8">
    <source>
        <dbReference type="Proteomes" id="UP000680067"/>
    </source>
</evidence>
<organism evidence="7 8">
    <name type="scientific">Undibacterium luofuense</name>
    <dbReference type="NCBI Taxonomy" id="2828733"/>
    <lineage>
        <taxon>Bacteria</taxon>
        <taxon>Pseudomonadati</taxon>
        <taxon>Pseudomonadota</taxon>
        <taxon>Betaproteobacteria</taxon>
        <taxon>Burkholderiales</taxon>
        <taxon>Oxalobacteraceae</taxon>
        <taxon>Undibacterium</taxon>
    </lineage>
</organism>
<name>A0A941DLS4_9BURK</name>
<evidence type="ECO:0000256" key="2">
    <source>
        <dbReference type="ARBA" id="ARBA00010740"/>
    </source>
</evidence>
<dbReference type="EMBL" id="JAGSPN010000004">
    <property type="protein sequence ID" value="MBR7781954.1"/>
    <property type="molecule type" value="Genomic_DNA"/>
</dbReference>
<proteinExistence type="inferred from homology"/>
<dbReference type="PANTHER" id="PTHR38099">
    <property type="entry name" value="LARGE RIBOSOMAL RNA SUBUNIT ACCUMULATION PROTEIN YCED"/>
    <property type="match status" value="1"/>
</dbReference>
<dbReference type="PANTHER" id="PTHR38099:SF1">
    <property type="entry name" value="LARGE RIBOSOMAL RNA SUBUNIT ACCUMULATION PROTEIN YCED"/>
    <property type="match status" value="1"/>
</dbReference>
<reference evidence="7" key="1">
    <citation type="submission" date="2021-04" db="EMBL/GenBank/DDBJ databases">
        <title>novel species isolated from subtropical streams in China.</title>
        <authorList>
            <person name="Lu H."/>
        </authorList>
    </citation>
    <scope>NUCLEOTIDE SEQUENCE</scope>
    <source>
        <strain evidence="7">LFS511W</strain>
    </source>
</reference>
<dbReference type="InterPro" id="IPR039255">
    <property type="entry name" value="YceD_bac"/>
</dbReference>
<dbReference type="GO" id="GO:0005829">
    <property type="term" value="C:cytosol"/>
    <property type="evidence" value="ECO:0007669"/>
    <property type="project" value="TreeGrafter"/>
</dbReference>
<dbReference type="Proteomes" id="UP000680067">
    <property type="component" value="Unassembled WGS sequence"/>
</dbReference>
<evidence type="ECO:0000313" key="7">
    <source>
        <dbReference type="EMBL" id="MBR7781954.1"/>
    </source>
</evidence>
<evidence type="ECO:0000256" key="6">
    <source>
        <dbReference type="SAM" id="MobiDB-lite"/>
    </source>
</evidence>
<evidence type="ECO:0000256" key="3">
    <source>
        <dbReference type="ARBA" id="ARBA00015716"/>
    </source>
</evidence>
<comment type="similarity">
    <text evidence="2">Belongs to the DUF177 domain family.</text>
</comment>
<gene>
    <name evidence="7" type="ORF">KDM89_07370</name>
</gene>
<accession>A0A941DLS4</accession>
<keyword evidence="8" id="KW-1185">Reference proteome</keyword>
<keyword evidence="4" id="KW-0690">Ribosome biogenesis</keyword>
<dbReference type="GO" id="GO:0042254">
    <property type="term" value="P:ribosome biogenesis"/>
    <property type="evidence" value="ECO:0007669"/>
    <property type="project" value="UniProtKB-KW"/>
</dbReference>
<evidence type="ECO:0000256" key="5">
    <source>
        <dbReference type="ARBA" id="ARBA00031841"/>
    </source>
</evidence>
<sequence length="174" mass="18869">MQDFVIDAFAFCRNNEQSSGSLQVAELLRLSEDCANSEGVLEWSLTGGQNQYGHPELKLTVNGAVNLVCQRCLTPFAYELDSESVLVLAKSEEDADEIEALLEDDEVDVVVGSKSLNVRDLIEDEALLAIPQSPRHAVCPDTSGNSVPKAETALADGSKKESPFAVLKNWNGRT</sequence>
<evidence type="ECO:0000256" key="4">
    <source>
        <dbReference type="ARBA" id="ARBA00022517"/>
    </source>
</evidence>
<feature type="region of interest" description="Disordered" evidence="6">
    <location>
        <begin position="139"/>
        <end position="160"/>
    </location>
</feature>
<comment type="caution">
    <text evidence="7">The sequence shown here is derived from an EMBL/GenBank/DDBJ whole genome shotgun (WGS) entry which is preliminary data.</text>
</comment>